<name>A0A0L6JR58_9FIRM</name>
<dbReference type="SUPFAM" id="SSF48452">
    <property type="entry name" value="TPR-like"/>
    <property type="match status" value="1"/>
</dbReference>
<organism evidence="1 2">
    <name type="scientific">Pseudobacteroides cellulosolvens ATCC 35603 = DSM 2933</name>
    <dbReference type="NCBI Taxonomy" id="398512"/>
    <lineage>
        <taxon>Bacteria</taxon>
        <taxon>Bacillati</taxon>
        <taxon>Bacillota</taxon>
        <taxon>Clostridia</taxon>
        <taxon>Eubacteriales</taxon>
        <taxon>Oscillospiraceae</taxon>
        <taxon>Pseudobacteroides</taxon>
    </lineage>
</organism>
<gene>
    <name evidence="1" type="ORF">Bccel_3454</name>
</gene>
<protein>
    <submittedName>
        <fullName evidence="1">Uncharacterized protein</fullName>
    </submittedName>
</protein>
<evidence type="ECO:0000313" key="1">
    <source>
        <dbReference type="EMBL" id="KNY28180.1"/>
    </source>
</evidence>
<dbReference type="InterPro" id="IPR011990">
    <property type="entry name" value="TPR-like_helical_dom_sf"/>
</dbReference>
<proteinExistence type="predicted"/>
<dbReference type="Gene3D" id="1.25.40.10">
    <property type="entry name" value="Tetratricopeptide repeat domain"/>
    <property type="match status" value="1"/>
</dbReference>
<dbReference type="EMBL" id="LGTC01000001">
    <property type="protein sequence ID" value="KNY28180.1"/>
    <property type="molecule type" value="Genomic_DNA"/>
</dbReference>
<dbReference type="AlphaFoldDB" id="A0A0L6JR58"/>
<dbReference type="STRING" id="398512.Bccel_3454"/>
<accession>A0A0L6JR58</accession>
<reference evidence="2" key="1">
    <citation type="submission" date="2015-07" db="EMBL/GenBank/DDBJ databases">
        <title>Near-Complete Genome Sequence of the Cellulolytic Bacterium Bacteroides (Pseudobacteroides) cellulosolvens ATCC 35603.</title>
        <authorList>
            <person name="Dassa B."/>
            <person name="Utturkar S.M."/>
            <person name="Klingeman D.M."/>
            <person name="Hurt R.A."/>
            <person name="Keller M."/>
            <person name="Xu J."/>
            <person name="Reddy Y.H.K."/>
            <person name="Borovok I."/>
            <person name="Grinberg I.R."/>
            <person name="Lamed R."/>
            <person name="Zhivin O."/>
            <person name="Bayer E.A."/>
            <person name="Brown S.D."/>
        </authorList>
    </citation>
    <scope>NUCLEOTIDE SEQUENCE [LARGE SCALE GENOMIC DNA]</scope>
    <source>
        <strain evidence="2">DSM 2933</strain>
    </source>
</reference>
<sequence length="101" mass="11369">MPREASLQCLNLGLGEKAVYYAKAAVELDRENDGLHANYGLALLINKQGNDAFAAINKVLEMNNQDQINKNIYQLILEVISGNNPYPDRIGPRVREEEKIR</sequence>
<dbReference type="Proteomes" id="UP000036923">
    <property type="component" value="Unassembled WGS sequence"/>
</dbReference>
<evidence type="ECO:0000313" key="2">
    <source>
        <dbReference type="Proteomes" id="UP000036923"/>
    </source>
</evidence>
<comment type="caution">
    <text evidence="1">The sequence shown here is derived from an EMBL/GenBank/DDBJ whole genome shotgun (WGS) entry which is preliminary data.</text>
</comment>
<keyword evidence="2" id="KW-1185">Reference proteome</keyword>